<dbReference type="Pfam" id="PF00582">
    <property type="entry name" value="Usp"/>
    <property type="match status" value="1"/>
</dbReference>
<dbReference type="AlphaFoldDB" id="A0A3B1CV42"/>
<dbReference type="EMBL" id="UOGI01000217">
    <property type="protein sequence ID" value="VAX33899.1"/>
    <property type="molecule type" value="Genomic_DNA"/>
</dbReference>
<feature type="domain" description="UspA" evidence="2">
    <location>
        <begin position="3"/>
        <end position="144"/>
    </location>
</feature>
<evidence type="ECO:0000313" key="3">
    <source>
        <dbReference type="EMBL" id="VAX33899.1"/>
    </source>
</evidence>
<dbReference type="InterPro" id="IPR006016">
    <property type="entry name" value="UspA"/>
</dbReference>
<dbReference type="SUPFAM" id="SSF52402">
    <property type="entry name" value="Adenine nucleotide alpha hydrolases-like"/>
    <property type="match status" value="1"/>
</dbReference>
<dbReference type="PIRSF" id="PIRSF006276">
    <property type="entry name" value="UspA"/>
    <property type="match status" value="1"/>
</dbReference>
<dbReference type="PANTHER" id="PTHR46268:SF22">
    <property type="entry name" value="SENSOR PROTEIN KDPD-RELATED"/>
    <property type="match status" value="1"/>
</dbReference>
<evidence type="ECO:0000259" key="2">
    <source>
        <dbReference type="Pfam" id="PF00582"/>
    </source>
</evidence>
<protein>
    <recommendedName>
        <fullName evidence="2">UspA domain-containing protein</fullName>
    </recommendedName>
</protein>
<proteinExistence type="inferred from homology"/>
<evidence type="ECO:0000256" key="1">
    <source>
        <dbReference type="ARBA" id="ARBA00008791"/>
    </source>
</evidence>
<sequence length="150" mass="17091">MEIKKILFPTDFMEGTAHAVPYAVDLAKKYGARLYIIHVIHEITLATGLYVPHITIDELYKTMEVEAEKEITRVYLEELRGFEDVEYKVLKGIPYEDIINFAQDNAMDMIVMSTHGRKGLDRLFFGSTAEKVVKGATCPVLTVRAKEFSE</sequence>
<organism evidence="3">
    <name type="scientific">hydrothermal vent metagenome</name>
    <dbReference type="NCBI Taxonomy" id="652676"/>
    <lineage>
        <taxon>unclassified sequences</taxon>
        <taxon>metagenomes</taxon>
        <taxon>ecological metagenomes</taxon>
    </lineage>
</organism>
<dbReference type="CDD" id="cd00293">
    <property type="entry name" value="USP-like"/>
    <property type="match status" value="1"/>
</dbReference>
<dbReference type="InterPro" id="IPR014729">
    <property type="entry name" value="Rossmann-like_a/b/a_fold"/>
</dbReference>
<dbReference type="InterPro" id="IPR006015">
    <property type="entry name" value="Universal_stress_UspA"/>
</dbReference>
<comment type="similarity">
    <text evidence="1">Belongs to the universal stress protein A family.</text>
</comment>
<dbReference type="PRINTS" id="PR01438">
    <property type="entry name" value="UNVRSLSTRESS"/>
</dbReference>
<accession>A0A3B1CV42</accession>
<reference evidence="3" key="1">
    <citation type="submission" date="2018-06" db="EMBL/GenBank/DDBJ databases">
        <authorList>
            <person name="Zhirakovskaya E."/>
        </authorList>
    </citation>
    <scope>NUCLEOTIDE SEQUENCE</scope>
</reference>
<name>A0A3B1CV42_9ZZZZ</name>
<gene>
    <name evidence="3" type="ORF">MNBD_NITROSPIRAE03-567</name>
</gene>
<dbReference type="Gene3D" id="3.40.50.620">
    <property type="entry name" value="HUPs"/>
    <property type="match status" value="1"/>
</dbReference>
<dbReference type="PANTHER" id="PTHR46268">
    <property type="entry name" value="STRESS RESPONSE PROTEIN NHAX"/>
    <property type="match status" value="1"/>
</dbReference>